<dbReference type="RefSeq" id="WP_062969636.1">
    <property type="nucleotide sequence ID" value="NZ_JAAXOS010000005.1"/>
</dbReference>
<evidence type="ECO:0000313" key="1">
    <source>
        <dbReference type="EMBL" id="NKY26902.1"/>
    </source>
</evidence>
<reference evidence="1 2" key="1">
    <citation type="submission" date="2020-04" db="EMBL/GenBank/DDBJ databases">
        <title>MicrobeNet Type strains.</title>
        <authorList>
            <person name="Nicholson A.C."/>
        </authorList>
    </citation>
    <scope>NUCLEOTIDE SEQUENCE [LARGE SCALE GENOMIC DNA]</scope>
    <source>
        <strain evidence="1 2">DSM 44956</strain>
    </source>
</reference>
<proteinExistence type="predicted"/>
<dbReference type="AlphaFoldDB" id="A0A7X6R345"/>
<dbReference type="Proteomes" id="UP000540698">
    <property type="component" value="Unassembled WGS sequence"/>
</dbReference>
<evidence type="ECO:0000313" key="2">
    <source>
        <dbReference type="Proteomes" id="UP000540698"/>
    </source>
</evidence>
<name>A0A7X6R345_9NOCA</name>
<comment type="caution">
    <text evidence="1">The sequence shown here is derived from an EMBL/GenBank/DDBJ whole genome shotgun (WGS) entry which is preliminary data.</text>
</comment>
<protein>
    <submittedName>
        <fullName evidence="1">Uncharacterized protein</fullName>
    </submittedName>
</protein>
<sequence>MSLFEIVLTEYVPEDRVFLEQWWENADVLHFVHELKHQLIDRERGELAGEMRVCEAEVAMDGA</sequence>
<accession>A0A7X6R345</accession>
<gene>
    <name evidence="1" type="ORF">HGB38_11800</name>
</gene>
<keyword evidence="2" id="KW-1185">Reference proteome</keyword>
<dbReference type="EMBL" id="JAAXOS010000005">
    <property type="protein sequence ID" value="NKY26902.1"/>
    <property type="molecule type" value="Genomic_DNA"/>
</dbReference>
<organism evidence="1 2">
    <name type="scientific">Nocardia gamkensis</name>
    <dbReference type="NCBI Taxonomy" id="352869"/>
    <lineage>
        <taxon>Bacteria</taxon>
        <taxon>Bacillati</taxon>
        <taxon>Actinomycetota</taxon>
        <taxon>Actinomycetes</taxon>
        <taxon>Mycobacteriales</taxon>
        <taxon>Nocardiaceae</taxon>
        <taxon>Nocardia</taxon>
    </lineage>
</organism>